<proteinExistence type="inferred from homology"/>
<dbReference type="NCBIfam" id="TIGR00685">
    <property type="entry name" value="T6PP"/>
    <property type="match status" value="1"/>
</dbReference>
<dbReference type="InterPro" id="IPR023214">
    <property type="entry name" value="HAD_sf"/>
</dbReference>
<dbReference type="EC" id="3.1.3.12" evidence="3"/>
<dbReference type="PANTHER" id="PTHR43768">
    <property type="entry name" value="TREHALOSE 6-PHOSPHATE PHOSPHATASE"/>
    <property type="match status" value="1"/>
</dbReference>
<name>A0ABX5VIH4_9MICO</name>
<evidence type="ECO:0000256" key="2">
    <source>
        <dbReference type="ARBA" id="ARBA00024179"/>
    </source>
</evidence>
<comment type="cofactor">
    <cofactor evidence="3">
        <name>Mg(2+)</name>
        <dbReference type="ChEBI" id="CHEBI:18420"/>
    </cofactor>
</comment>
<keyword evidence="3" id="KW-0479">Metal-binding</keyword>
<evidence type="ECO:0000256" key="1">
    <source>
        <dbReference type="ARBA" id="ARBA00022801"/>
    </source>
</evidence>
<gene>
    <name evidence="4" type="primary">otsB</name>
    <name evidence="4" type="ORF">FE251_01180</name>
</gene>
<dbReference type="InterPro" id="IPR036412">
    <property type="entry name" value="HAD-like_sf"/>
</dbReference>
<dbReference type="Pfam" id="PF02358">
    <property type="entry name" value="Trehalose_PPase"/>
    <property type="match status" value="1"/>
</dbReference>
<keyword evidence="3" id="KW-0460">Magnesium</keyword>
<dbReference type="EMBL" id="CP040899">
    <property type="protein sequence ID" value="QDB78136.1"/>
    <property type="molecule type" value="Genomic_DNA"/>
</dbReference>
<accession>A0ABX5VIH4</accession>
<comment type="similarity">
    <text evidence="3">Belongs to the trehalose phosphatase family.</text>
</comment>
<dbReference type="PANTHER" id="PTHR43768:SF3">
    <property type="entry name" value="TREHALOSE 6-PHOSPHATE PHOSPHATASE"/>
    <property type="match status" value="1"/>
</dbReference>
<keyword evidence="1 3" id="KW-0378">Hydrolase</keyword>
<protein>
    <recommendedName>
        <fullName evidence="3">Trehalose 6-phosphate phosphatase</fullName>
        <ecNumber evidence="3">3.1.3.12</ecNumber>
    </recommendedName>
</protein>
<dbReference type="SUPFAM" id="SSF56784">
    <property type="entry name" value="HAD-like"/>
    <property type="match status" value="1"/>
</dbReference>
<dbReference type="InterPro" id="IPR044651">
    <property type="entry name" value="OTSB-like"/>
</dbReference>
<dbReference type="Proteomes" id="UP000313948">
    <property type="component" value="Chromosome"/>
</dbReference>
<dbReference type="Gene3D" id="3.40.50.1000">
    <property type="entry name" value="HAD superfamily/HAD-like"/>
    <property type="match status" value="1"/>
</dbReference>
<dbReference type="InterPro" id="IPR003337">
    <property type="entry name" value="Trehalose_PPase"/>
</dbReference>
<evidence type="ECO:0000313" key="4">
    <source>
        <dbReference type="EMBL" id="QDB78136.1"/>
    </source>
</evidence>
<dbReference type="GO" id="GO:0004805">
    <property type="term" value="F:trehalose-phosphatase activity"/>
    <property type="evidence" value="ECO:0007669"/>
    <property type="project" value="UniProtKB-EC"/>
</dbReference>
<dbReference type="Gene3D" id="3.30.70.1020">
    <property type="entry name" value="Trehalose-6-phosphate phosphatase related protein, domain 2"/>
    <property type="match status" value="1"/>
</dbReference>
<evidence type="ECO:0000313" key="5">
    <source>
        <dbReference type="Proteomes" id="UP000313948"/>
    </source>
</evidence>
<reference evidence="4 5" key="1">
    <citation type="submission" date="2019-05" db="EMBL/GenBank/DDBJ databases">
        <title>Georgenia *** sp. nov., and Georgenia *** sp. nov., isolated from the intestinal contents of plateau pika (Ochotona curzoniae) in the Qinghai-Tibet plateau of China.</title>
        <authorList>
            <person name="Tian Z."/>
        </authorList>
    </citation>
    <scope>NUCLEOTIDE SEQUENCE [LARGE SCALE GENOMIC DNA]</scope>
    <source>
        <strain evidence="4 5">Z294</strain>
    </source>
</reference>
<organism evidence="4 5">
    <name type="scientific">Georgenia wutianyii</name>
    <dbReference type="NCBI Taxonomy" id="2585135"/>
    <lineage>
        <taxon>Bacteria</taxon>
        <taxon>Bacillati</taxon>
        <taxon>Actinomycetota</taxon>
        <taxon>Actinomycetes</taxon>
        <taxon>Micrococcales</taxon>
        <taxon>Bogoriellaceae</taxon>
        <taxon>Georgenia</taxon>
    </lineage>
</organism>
<keyword evidence="5" id="KW-1185">Reference proteome</keyword>
<dbReference type="RefSeq" id="WP_139947474.1">
    <property type="nucleotide sequence ID" value="NZ_CP040899.1"/>
</dbReference>
<sequence length="285" mass="29612">MSTTEDPGVPGPGVDAPLFVQHLAEELDQALRRLAARPSVLVALDFDGALAPLVDDPSRSQVVPAAAEALARLDALPGIHLALVSGREATGLVAIAEVPAGTRVVGSHGAQRGHVGMTAEQTRELVAEPLVLTAEQEALHAAVLREARTLAERYEGAWVEVKPVSVVVHSRLAGAQDAAALTEEVLAGPATRPGLRVQHGKDVVEMAVLHTTKGDAIAELRADVAPSAVLFAGDDVTDEDAFAVLGPDDVGIKVGDGPTAAQYRVADPDELAAVLLRLLELRESV</sequence>
<comment type="pathway">
    <text evidence="3">Glycan biosynthesis; trehalose biosynthesis.</text>
</comment>
<evidence type="ECO:0000256" key="3">
    <source>
        <dbReference type="RuleBase" id="RU361117"/>
    </source>
</evidence>
<comment type="function">
    <text evidence="2 3">Removes the phosphate from trehalose 6-phosphate to produce free trehalose.</text>
</comment>
<comment type="catalytic activity">
    <reaction evidence="3">
        <text>alpha,alpha-trehalose 6-phosphate + H2O = alpha,alpha-trehalose + phosphate</text>
        <dbReference type="Rhea" id="RHEA:23420"/>
        <dbReference type="ChEBI" id="CHEBI:15377"/>
        <dbReference type="ChEBI" id="CHEBI:16551"/>
        <dbReference type="ChEBI" id="CHEBI:43474"/>
        <dbReference type="ChEBI" id="CHEBI:58429"/>
        <dbReference type="EC" id="3.1.3.12"/>
    </reaction>
</comment>